<dbReference type="AlphaFoldDB" id="A0A2V0RAX0"/>
<proteinExistence type="predicted"/>
<reference evidence="1" key="1">
    <citation type="submission" date="2017-04" db="EMBL/GenBank/DDBJ databases">
        <title>Unveiling RNA virosphere associated with marine microorganisms.</title>
        <authorList>
            <person name="Urayama S."/>
            <person name="Takaki Y."/>
            <person name="Nishi S."/>
            <person name="Yoshida Y."/>
            <person name="Deguchi S."/>
            <person name="Takai K."/>
            <person name="Nunoura T."/>
        </authorList>
    </citation>
    <scope>NUCLEOTIDE SEQUENCE</scope>
</reference>
<comment type="caution">
    <text evidence="1">The sequence shown here is derived from an EMBL/GenBank/DDBJ whole genome shotgun (WGS) entry which is preliminary data.</text>
</comment>
<evidence type="ECO:0000313" key="1">
    <source>
        <dbReference type="EMBL" id="GBH22391.1"/>
    </source>
</evidence>
<protein>
    <submittedName>
        <fullName evidence="1">Uncharacterized protein</fullName>
    </submittedName>
</protein>
<name>A0A2V0RAX0_9ZZZZ</name>
<dbReference type="EMBL" id="BDQB01000258">
    <property type="protein sequence ID" value="GBH22391.1"/>
    <property type="molecule type" value="Genomic_RNA"/>
</dbReference>
<accession>A0A2V0RAX0</accession>
<organism evidence="1">
    <name type="scientific">viral metagenome</name>
    <dbReference type="NCBI Taxonomy" id="1070528"/>
    <lineage>
        <taxon>unclassified sequences</taxon>
        <taxon>metagenomes</taxon>
        <taxon>organismal metagenomes</taxon>
    </lineage>
</organism>
<sequence length="145" mass="16376">MDKLDQENDSGTAGHIYAEIKDSRGVLIEELDGNSWEMAFIMALGQGGKGYADKTLLKDAFYKPKASHREHPRAKLTSLENICFSGQVGIYTKGPGKSFNVYFDPVPELEEKAEGARRMDCKFITAVSHDHKYHAMHMFNLSWPY</sequence>